<reference evidence="2 3" key="1">
    <citation type="journal article" date="2016" name="Nat. Commun.">
        <title>Thousands of microbial genomes shed light on interconnected biogeochemical processes in an aquifer system.</title>
        <authorList>
            <person name="Anantharaman K."/>
            <person name="Brown C.T."/>
            <person name="Hug L.A."/>
            <person name="Sharon I."/>
            <person name="Castelle C.J."/>
            <person name="Probst A.J."/>
            <person name="Thomas B.C."/>
            <person name="Singh A."/>
            <person name="Wilkins M.J."/>
            <person name="Karaoz U."/>
            <person name="Brodie E.L."/>
            <person name="Williams K.H."/>
            <person name="Hubbard S.S."/>
            <person name="Banfield J.F."/>
        </authorList>
    </citation>
    <scope>NUCLEOTIDE SEQUENCE [LARGE SCALE GENOMIC DNA]</scope>
</reference>
<evidence type="ECO:0000313" key="3">
    <source>
        <dbReference type="Proteomes" id="UP000178735"/>
    </source>
</evidence>
<sequence>MNTNNSSGGDGGINDNAAGPDTEESKNSNINTDVNLANFFNLRTGEVNVKSLQPEEINGYINDITLIISKLKDLFYNSENYSFKAPLEDSFDTKKDFCAFLDDLLFFFNALKRKFILQHKGINATSLSIDPTESGFPHFTDLWNFKIDHESAAAQLAALPPLEDIVKSAVANIFDGEFPIREQLSYAKHNYFSYIKEKASIISEFKLNRPELIGSKDGQNLYKLIFYGFDERYNIFHFYSMLVMQDSGNPDMLHHPGSHKFLDEIQSYYKQDLFRLAHHLDTFAPGIHPKVIMKYTIGPYYSPDTMNEEAIDKLIAMEPKNPFIFKFQASGLVSIKTIKESSLFKSFYNSLFGYANSREIFSDKFVYNYMIVPFKLKQFLRDKDEAGKPAKIYGLLEGGELIE</sequence>
<proteinExistence type="predicted"/>
<feature type="compositionally biased region" description="Low complexity" evidence="1">
    <location>
        <begin position="1"/>
        <end position="19"/>
    </location>
</feature>
<name>A0A1F7WD88_9BACT</name>
<comment type="caution">
    <text evidence="2">The sequence shown here is derived from an EMBL/GenBank/DDBJ whole genome shotgun (WGS) entry which is preliminary data.</text>
</comment>
<protein>
    <submittedName>
        <fullName evidence="2">Uncharacterized protein</fullName>
    </submittedName>
</protein>
<dbReference type="Proteomes" id="UP000178735">
    <property type="component" value="Unassembled WGS sequence"/>
</dbReference>
<dbReference type="STRING" id="1817813.A2008_07855"/>
<evidence type="ECO:0000256" key="1">
    <source>
        <dbReference type="SAM" id="MobiDB-lite"/>
    </source>
</evidence>
<dbReference type="EMBL" id="MGFH01000251">
    <property type="protein sequence ID" value="OGM00763.1"/>
    <property type="molecule type" value="Genomic_DNA"/>
</dbReference>
<evidence type="ECO:0000313" key="2">
    <source>
        <dbReference type="EMBL" id="OGM00763.1"/>
    </source>
</evidence>
<accession>A0A1F7WD88</accession>
<dbReference type="AlphaFoldDB" id="A0A1F7WD88"/>
<feature type="region of interest" description="Disordered" evidence="1">
    <location>
        <begin position="1"/>
        <end position="29"/>
    </location>
</feature>
<gene>
    <name evidence="2" type="ORF">A2008_07855</name>
</gene>
<organism evidence="2 3">
    <name type="scientific">Candidatus Wallbacteria bacterium GWC2_49_35</name>
    <dbReference type="NCBI Taxonomy" id="1817813"/>
    <lineage>
        <taxon>Bacteria</taxon>
        <taxon>Candidatus Walliibacteriota</taxon>
    </lineage>
</organism>